<comment type="caution">
    <text evidence="6">The sequence shown here is derived from an EMBL/GenBank/DDBJ whole genome shotgun (WGS) entry which is preliminary data.</text>
</comment>
<proteinExistence type="predicted"/>
<dbReference type="AlphaFoldDB" id="A0A5N3QXS6"/>
<reference evidence="6 7" key="1">
    <citation type="submission" date="2019-09" db="EMBL/GenBank/DDBJ databases">
        <title>Whole genome sequence of Vibrio fortis.</title>
        <authorList>
            <person name="Das S.K."/>
        </authorList>
    </citation>
    <scope>NUCLEOTIDE SEQUENCE [LARGE SCALE GENOMIC DNA]</scope>
    <source>
        <strain evidence="6 7">AN60</strain>
    </source>
</reference>
<sequence length="246" mass="28815">MRIHAFHHLYQHRLSLSTRPFKARGCKVVRCEYCKIEQGHCICDHQPDIETNVATMLILSDNEVLKPSNTGRLIVDTVKDSHVYLWHRTEPNPEMLAVLKDEKYQPVIVFPEEYTDDKNRVVQDLPSMRDSNKTLLLIFIDGSWREARRIFRRSEYLQHLPVLSIEPESVSQYMMRKSDNEQHLSTAEVASLVLKQAGEEQGAKTLQMWFEAFRESYMLSKTRYKSDQTKPSLNAYIDYCENETSL</sequence>
<dbReference type="InterPro" id="IPR039262">
    <property type="entry name" value="DTWD2/TAPT"/>
</dbReference>
<evidence type="ECO:0000256" key="2">
    <source>
        <dbReference type="ARBA" id="ARBA00022679"/>
    </source>
</evidence>
<dbReference type="EMBL" id="VWSE01000008">
    <property type="protein sequence ID" value="KAB0287006.1"/>
    <property type="molecule type" value="Genomic_DNA"/>
</dbReference>
<keyword evidence="2" id="KW-0808">Transferase</keyword>
<name>A0A5N3QXS6_9VIBR</name>
<dbReference type="GO" id="GO:0008033">
    <property type="term" value="P:tRNA processing"/>
    <property type="evidence" value="ECO:0007669"/>
    <property type="project" value="UniProtKB-KW"/>
</dbReference>
<evidence type="ECO:0000256" key="3">
    <source>
        <dbReference type="ARBA" id="ARBA00022691"/>
    </source>
</evidence>
<evidence type="ECO:0000313" key="6">
    <source>
        <dbReference type="EMBL" id="KAB0287006.1"/>
    </source>
</evidence>
<dbReference type="PANTHER" id="PTHR21392">
    <property type="entry name" value="TRNA-URIDINE AMINOCARBOXYPROPYLTRANSFERASE 2"/>
    <property type="match status" value="1"/>
</dbReference>
<dbReference type="SMART" id="SM01144">
    <property type="entry name" value="DTW"/>
    <property type="match status" value="1"/>
</dbReference>
<dbReference type="PANTHER" id="PTHR21392:SF1">
    <property type="entry name" value="TRNA-URIDINE AMINOCARBOXYPROPYLTRANSFERASE"/>
    <property type="match status" value="1"/>
</dbReference>
<dbReference type="GO" id="GO:0016432">
    <property type="term" value="F:tRNA-uridine aminocarboxypropyltransferase activity"/>
    <property type="evidence" value="ECO:0007669"/>
    <property type="project" value="UniProtKB-EC"/>
</dbReference>
<evidence type="ECO:0000256" key="4">
    <source>
        <dbReference type="ARBA" id="ARBA00022694"/>
    </source>
</evidence>
<gene>
    <name evidence="6" type="ORF">F2P58_20445</name>
</gene>
<organism evidence="6 7">
    <name type="scientific">Vibrio fortis</name>
    <dbReference type="NCBI Taxonomy" id="212667"/>
    <lineage>
        <taxon>Bacteria</taxon>
        <taxon>Pseudomonadati</taxon>
        <taxon>Pseudomonadota</taxon>
        <taxon>Gammaproteobacteria</taxon>
        <taxon>Vibrionales</taxon>
        <taxon>Vibrionaceae</taxon>
        <taxon>Vibrio</taxon>
    </lineage>
</organism>
<evidence type="ECO:0000259" key="5">
    <source>
        <dbReference type="SMART" id="SM01144"/>
    </source>
</evidence>
<keyword evidence="3" id="KW-0949">S-adenosyl-L-methionine</keyword>
<evidence type="ECO:0000313" key="7">
    <source>
        <dbReference type="Proteomes" id="UP000326789"/>
    </source>
</evidence>
<dbReference type="InterPro" id="IPR005636">
    <property type="entry name" value="DTW"/>
</dbReference>
<protein>
    <recommendedName>
        <fullName evidence="1">tRNA-uridine aminocarboxypropyltransferase</fullName>
        <ecNumber evidence="1">2.5.1.25</ecNumber>
    </recommendedName>
</protein>
<accession>A0A5N3QXS6</accession>
<dbReference type="Proteomes" id="UP000326789">
    <property type="component" value="Unassembled WGS sequence"/>
</dbReference>
<dbReference type="RefSeq" id="WP_150872457.1">
    <property type="nucleotide sequence ID" value="NZ_VWSE01000008.1"/>
</dbReference>
<evidence type="ECO:0000256" key="1">
    <source>
        <dbReference type="ARBA" id="ARBA00012386"/>
    </source>
</evidence>
<feature type="domain" description="DTW" evidence="5">
    <location>
        <begin position="27"/>
        <end position="222"/>
    </location>
</feature>
<dbReference type="EC" id="2.5.1.25" evidence="1"/>
<dbReference type="Pfam" id="PF03942">
    <property type="entry name" value="DTW"/>
    <property type="match status" value="1"/>
</dbReference>
<keyword evidence="4" id="KW-0819">tRNA processing</keyword>